<dbReference type="PANTHER" id="PTHR21058">
    <property type="entry name" value="6,7-DIMETHYL-8-RIBITYLLUMAZINE SYNTHASE DMRL SYNTHASE LUMAZINE SYNTHASE"/>
    <property type="match status" value="1"/>
</dbReference>
<reference evidence="8 9" key="1">
    <citation type="journal article" date="2019" name="Nat. Microbiol.">
        <title>Mediterranean grassland soil C-N compound turnover is dependent on rainfall and depth, and is mediated by genomically divergent microorganisms.</title>
        <authorList>
            <person name="Diamond S."/>
            <person name="Andeer P.F."/>
            <person name="Li Z."/>
            <person name="Crits-Christoph A."/>
            <person name="Burstein D."/>
            <person name="Anantharaman K."/>
            <person name="Lane K.R."/>
            <person name="Thomas B.C."/>
            <person name="Pan C."/>
            <person name="Northen T.R."/>
            <person name="Banfield J.F."/>
        </authorList>
    </citation>
    <scope>NUCLEOTIDE SEQUENCE [LARGE SCALE GENOMIC DNA]</scope>
    <source>
        <strain evidence="8">WS_3</strain>
    </source>
</reference>
<evidence type="ECO:0000256" key="3">
    <source>
        <dbReference type="ARBA" id="ARBA00012664"/>
    </source>
</evidence>
<dbReference type="InterPro" id="IPR034964">
    <property type="entry name" value="LS"/>
</dbReference>
<dbReference type="GO" id="GO:0009349">
    <property type="term" value="C:riboflavin synthase complex"/>
    <property type="evidence" value="ECO:0007669"/>
    <property type="project" value="UniProtKB-UniRule"/>
</dbReference>
<dbReference type="UniPathway" id="UPA00275">
    <property type="reaction ID" value="UER00404"/>
</dbReference>
<organism evidence="8 9">
    <name type="scientific">Eiseniibacteriota bacterium</name>
    <dbReference type="NCBI Taxonomy" id="2212470"/>
    <lineage>
        <taxon>Bacteria</taxon>
        <taxon>Candidatus Eiseniibacteriota</taxon>
    </lineage>
</organism>
<dbReference type="InterPro" id="IPR036467">
    <property type="entry name" value="LS/RS_sf"/>
</dbReference>
<dbReference type="Proteomes" id="UP000320184">
    <property type="component" value="Unassembled WGS sequence"/>
</dbReference>
<dbReference type="PANTHER" id="PTHR21058:SF0">
    <property type="entry name" value="6,7-DIMETHYL-8-RIBITYLLUMAZINE SYNTHASE"/>
    <property type="match status" value="1"/>
</dbReference>
<sequence>MAREIRPGHDARGHRYCLVAARFNEAYVQRLVAAALEVLRSRGAGEEDLEVWWVPGSFELPLGCRWAAATGRFDAVLAFGVLIRGETEHFRLVAEASSQGLSQVALETGVPVLNGVLAAQHSDQAAERTGGTLGNRGAEVALAAVQMADLRRRAGTA</sequence>
<comment type="pathway">
    <text evidence="1 7">Cofactor biosynthesis; riboflavin biosynthesis; riboflavin from 2-hydroxy-3-oxobutyl phosphate and 5-amino-6-(D-ribitylamino)uracil: step 1/2.</text>
</comment>
<feature type="binding site" evidence="7">
    <location>
        <position position="128"/>
    </location>
    <ligand>
        <name>(2S)-2-hydroxy-3-oxobutyl phosphate</name>
        <dbReference type="ChEBI" id="CHEBI:58830"/>
    </ligand>
</feature>
<evidence type="ECO:0000256" key="2">
    <source>
        <dbReference type="ARBA" id="ARBA00007424"/>
    </source>
</evidence>
<feature type="binding site" evidence="7">
    <location>
        <position position="114"/>
    </location>
    <ligand>
        <name>5-amino-6-(D-ribitylamino)uracil</name>
        <dbReference type="ChEBI" id="CHEBI:15934"/>
    </ligand>
</feature>
<dbReference type="Gene3D" id="3.40.50.960">
    <property type="entry name" value="Lumazine/riboflavin synthase"/>
    <property type="match status" value="1"/>
</dbReference>
<dbReference type="GO" id="GO:0000906">
    <property type="term" value="F:6,7-dimethyl-8-ribityllumazine synthase activity"/>
    <property type="evidence" value="ECO:0007669"/>
    <property type="project" value="UniProtKB-UniRule"/>
</dbReference>
<evidence type="ECO:0000256" key="1">
    <source>
        <dbReference type="ARBA" id="ARBA00004917"/>
    </source>
</evidence>
<dbReference type="InterPro" id="IPR002180">
    <property type="entry name" value="LS/RS"/>
</dbReference>
<comment type="caution">
    <text evidence="8">The sequence shown here is derived from an EMBL/GenBank/DDBJ whole genome shotgun (WGS) entry which is preliminary data.</text>
</comment>
<proteinExistence type="inferred from homology"/>
<protein>
    <recommendedName>
        <fullName evidence="3 7">6,7-dimethyl-8-ribityllumazine synthase</fullName>
        <shortName evidence="7">DMRL synthase</shortName>
        <shortName evidence="7">LS</shortName>
        <shortName evidence="7">Lumazine synthase</shortName>
        <ecNumber evidence="3 7">2.5.1.78</ecNumber>
    </recommendedName>
</protein>
<dbReference type="HAMAP" id="MF_00178">
    <property type="entry name" value="Lumazine_synth"/>
    <property type="match status" value="1"/>
</dbReference>
<comment type="function">
    <text evidence="7">Catalyzes the formation of 6,7-dimethyl-8-ribityllumazine by condensation of 5-amino-6-(D-ribitylamino)uracil with 3,4-dihydroxy-2-butanone 4-phosphate. This is the penultimate step in the biosynthesis of riboflavin.</text>
</comment>
<evidence type="ECO:0000313" key="8">
    <source>
        <dbReference type="EMBL" id="TMQ51905.1"/>
    </source>
</evidence>
<accession>A0A538SKK2</accession>
<dbReference type="Pfam" id="PF00885">
    <property type="entry name" value="DMRL_synthase"/>
    <property type="match status" value="1"/>
</dbReference>
<evidence type="ECO:0000256" key="4">
    <source>
        <dbReference type="ARBA" id="ARBA00022619"/>
    </source>
</evidence>
<gene>
    <name evidence="7" type="primary">ribH</name>
    <name evidence="8" type="ORF">E6K73_04640</name>
</gene>
<dbReference type="AlphaFoldDB" id="A0A538SKK2"/>
<dbReference type="CDD" id="cd09209">
    <property type="entry name" value="Lumazine_synthase-I"/>
    <property type="match status" value="1"/>
</dbReference>
<dbReference type="EC" id="2.5.1.78" evidence="3 7"/>
<evidence type="ECO:0000256" key="5">
    <source>
        <dbReference type="ARBA" id="ARBA00022679"/>
    </source>
</evidence>
<keyword evidence="4 7" id="KW-0686">Riboflavin biosynthesis</keyword>
<dbReference type="NCBIfam" id="TIGR00114">
    <property type="entry name" value="lumazine-synth"/>
    <property type="match status" value="1"/>
</dbReference>
<comment type="catalytic activity">
    <reaction evidence="6 7">
        <text>(2S)-2-hydroxy-3-oxobutyl phosphate + 5-amino-6-(D-ribitylamino)uracil = 6,7-dimethyl-8-(1-D-ribityl)lumazine + phosphate + 2 H2O + H(+)</text>
        <dbReference type="Rhea" id="RHEA:26152"/>
        <dbReference type="ChEBI" id="CHEBI:15377"/>
        <dbReference type="ChEBI" id="CHEBI:15378"/>
        <dbReference type="ChEBI" id="CHEBI:15934"/>
        <dbReference type="ChEBI" id="CHEBI:43474"/>
        <dbReference type="ChEBI" id="CHEBI:58201"/>
        <dbReference type="ChEBI" id="CHEBI:58830"/>
        <dbReference type="EC" id="2.5.1.78"/>
    </reaction>
</comment>
<feature type="binding site" evidence="7">
    <location>
        <begin position="57"/>
        <end position="59"/>
    </location>
    <ligand>
        <name>5-amino-6-(D-ribitylamino)uracil</name>
        <dbReference type="ChEBI" id="CHEBI:15934"/>
    </ligand>
</feature>
<name>A0A538SKK2_UNCEI</name>
<dbReference type="SUPFAM" id="SSF52121">
    <property type="entry name" value="Lumazine synthase"/>
    <property type="match status" value="1"/>
</dbReference>
<dbReference type="EMBL" id="VBOT01000052">
    <property type="protein sequence ID" value="TMQ51905.1"/>
    <property type="molecule type" value="Genomic_DNA"/>
</dbReference>
<keyword evidence="5 7" id="KW-0808">Transferase</keyword>
<evidence type="ECO:0000313" key="9">
    <source>
        <dbReference type="Proteomes" id="UP000320184"/>
    </source>
</evidence>
<evidence type="ECO:0000256" key="6">
    <source>
        <dbReference type="ARBA" id="ARBA00048785"/>
    </source>
</evidence>
<feature type="active site" description="Proton donor" evidence="7">
    <location>
        <position position="89"/>
    </location>
</feature>
<feature type="binding site" evidence="7">
    <location>
        <position position="23"/>
    </location>
    <ligand>
        <name>5-amino-6-(D-ribitylamino)uracil</name>
        <dbReference type="ChEBI" id="CHEBI:15934"/>
    </ligand>
</feature>
<comment type="similarity">
    <text evidence="2 7">Belongs to the DMRL synthase family.</text>
</comment>
<dbReference type="GO" id="GO:0009231">
    <property type="term" value="P:riboflavin biosynthetic process"/>
    <property type="evidence" value="ECO:0007669"/>
    <property type="project" value="UniProtKB-UniRule"/>
</dbReference>
<feature type="binding site" evidence="7">
    <location>
        <begin position="86"/>
        <end position="87"/>
    </location>
    <ligand>
        <name>(2S)-2-hydroxy-3-oxobutyl phosphate</name>
        <dbReference type="ChEBI" id="CHEBI:58830"/>
    </ligand>
</feature>
<feature type="binding site" evidence="7">
    <location>
        <begin position="81"/>
        <end position="83"/>
    </location>
    <ligand>
        <name>5-amino-6-(D-ribitylamino)uracil</name>
        <dbReference type="ChEBI" id="CHEBI:15934"/>
    </ligand>
</feature>
<evidence type="ECO:0000256" key="7">
    <source>
        <dbReference type="HAMAP-Rule" id="MF_00178"/>
    </source>
</evidence>